<feature type="chain" id="PRO_5043419943" evidence="1">
    <location>
        <begin position="31"/>
        <end position="395"/>
    </location>
</feature>
<evidence type="ECO:0000259" key="2">
    <source>
        <dbReference type="Pfam" id="PF00144"/>
    </source>
</evidence>
<keyword evidence="4" id="KW-1185">Reference proteome</keyword>
<evidence type="ECO:0000313" key="4">
    <source>
        <dbReference type="Proteomes" id="UP001320898"/>
    </source>
</evidence>
<evidence type="ECO:0000313" key="3">
    <source>
        <dbReference type="EMBL" id="MCT8973941.1"/>
    </source>
</evidence>
<dbReference type="InterPro" id="IPR001466">
    <property type="entry name" value="Beta-lactam-related"/>
</dbReference>
<evidence type="ECO:0000256" key="1">
    <source>
        <dbReference type="SAM" id="SignalP"/>
    </source>
</evidence>
<dbReference type="SUPFAM" id="SSF56601">
    <property type="entry name" value="beta-lactamase/transpeptidase-like"/>
    <property type="match status" value="1"/>
</dbReference>
<comment type="caution">
    <text evidence="3">The sequence shown here is derived from an EMBL/GenBank/DDBJ whole genome shotgun (WGS) entry which is preliminary data.</text>
</comment>
<dbReference type="InterPro" id="IPR050491">
    <property type="entry name" value="AmpC-like"/>
</dbReference>
<dbReference type="Proteomes" id="UP001320898">
    <property type="component" value="Unassembled WGS sequence"/>
</dbReference>
<dbReference type="InterPro" id="IPR012338">
    <property type="entry name" value="Beta-lactam/transpept-like"/>
</dbReference>
<dbReference type="AlphaFoldDB" id="A0AAW5R0Z3"/>
<organism evidence="3 4">
    <name type="scientific">Microbaculum marinisediminis</name>
    <dbReference type="NCBI Taxonomy" id="2931392"/>
    <lineage>
        <taxon>Bacteria</taxon>
        <taxon>Pseudomonadati</taxon>
        <taxon>Pseudomonadota</taxon>
        <taxon>Alphaproteobacteria</taxon>
        <taxon>Hyphomicrobiales</taxon>
        <taxon>Tepidamorphaceae</taxon>
        <taxon>Microbaculum</taxon>
    </lineage>
</organism>
<protein>
    <submittedName>
        <fullName evidence="3">Beta-lactamase family protein</fullName>
    </submittedName>
</protein>
<accession>A0AAW5R0Z3</accession>
<feature type="domain" description="Beta-lactamase-related" evidence="2">
    <location>
        <begin position="56"/>
        <end position="374"/>
    </location>
</feature>
<feature type="signal peptide" evidence="1">
    <location>
        <begin position="1"/>
        <end position="30"/>
    </location>
</feature>
<reference evidence="3 4" key="1">
    <citation type="submission" date="2022-04" db="EMBL/GenBank/DDBJ databases">
        <authorList>
            <person name="Ye Y.-Q."/>
            <person name="Du Z.-J."/>
        </authorList>
    </citation>
    <scope>NUCLEOTIDE SEQUENCE [LARGE SCALE GENOMIC DNA]</scope>
    <source>
        <strain evidence="3 4">A6E488</strain>
    </source>
</reference>
<dbReference type="Pfam" id="PF00144">
    <property type="entry name" value="Beta-lactamase"/>
    <property type="match status" value="1"/>
</dbReference>
<dbReference type="EMBL" id="JALIDZ010000009">
    <property type="protein sequence ID" value="MCT8973941.1"/>
    <property type="molecule type" value="Genomic_DNA"/>
</dbReference>
<keyword evidence="1" id="KW-0732">Signal</keyword>
<dbReference type="RefSeq" id="WP_261617522.1">
    <property type="nucleotide sequence ID" value="NZ_JALIDZ010000009.1"/>
</dbReference>
<dbReference type="PANTHER" id="PTHR46825">
    <property type="entry name" value="D-ALANYL-D-ALANINE-CARBOXYPEPTIDASE/ENDOPEPTIDASE AMPH"/>
    <property type="match status" value="1"/>
</dbReference>
<proteinExistence type="predicted"/>
<name>A0AAW5R0Z3_9HYPH</name>
<dbReference type="Gene3D" id="3.40.710.10">
    <property type="entry name" value="DD-peptidase/beta-lactamase superfamily"/>
    <property type="match status" value="1"/>
</dbReference>
<dbReference type="PANTHER" id="PTHR46825:SF7">
    <property type="entry name" value="D-ALANYL-D-ALANINE CARBOXYPEPTIDASE"/>
    <property type="match status" value="1"/>
</dbReference>
<gene>
    <name evidence="3" type="ORF">MUB46_18905</name>
</gene>
<sequence length="395" mass="41575">MIARLLKSAALGQAATAGALLMTVVSGTQAEAGPAGATPQQVQLALDRLVMRPDGPPGAIVVVRRGGKRQVFTAGTATVCTLPADLPCRPFRRPRAGDAMRIASVSKTFSGATALALVTDGALSLDDTIGTVLPDLPADWHPVSLRDLLNHTSGLPDFAKSPKFGPTIAASPHRAPPPRTLLSFVEDQPLAFAPGTAYAYSNSDNIVVGLMVEKAAGDPYAKVLKQRIYRPLRLRRAELKNRAAMPRPYMHGYSIEADGSYDDVSTEIAFGGYAWASGGIVASPADLSTYVGAYVGGDLFGRTARRAQFRFRAGDQSSPPGPGRNAAGLALFRYKTRCGTVYGHTGSILGYTQLVAASRNGRRSVTFSINTQAAASLIPALRRAQVKAVCLALGK</sequence>